<keyword evidence="12" id="KW-1185">Reference proteome</keyword>
<feature type="domain" description="Ig-like" evidence="10">
    <location>
        <begin position="1"/>
        <end position="112"/>
    </location>
</feature>
<dbReference type="SMART" id="SM00409">
    <property type="entry name" value="IG"/>
    <property type="match status" value="2"/>
</dbReference>
<dbReference type="InterPro" id="IPR050504">
    <property type="entry name" value="IgSF_BTN/MOG"/>
</dbReference>
<feature type="domain" description="Ig-like" evidence="10">
    <location>
        <begin position="213"/>
        <end position="311"/>
    </location>
</feature>
<evidence type="ECO:0000256" key="2">
    <source>
        <dbReference type="ARBA" id="ARBA00022692"/>
    </source>
</evidence>
<dbReference type="Proteomes" id="UP000693946">
    <property type="component" value="Linkage Group LG13"/>
</dbReference>
<dbReference type="GO" id="GO:0050852">
    <property type="term" value="P:T cell receptor signaling pathway"/>
    <property type="evidence" value="ECO:0007669"/>
    <property type="project" value="TreeGrafter"/>
</dbReference>
<reference evidence="11 12" key="1">
    <citation type="journal article" date="2021" name="Sci. Rep.">
        <title>Chromosome anchoring in Senegalese sole (Solea senegalensis) reveals sex-associated markers and genome rearrangements in flatfish.</title>
        <authorList>
            <person name="Guerrero-Cozar I."/>
            <person name="Gomez-Garrido J."/>
            <person name="Berbel C."/>
            <person name="Martinez-Blanch J.F."/>
            <person name="Alioto T."/>
            <person name="Claros M.G."/>
            <person name="Gagnaire P.A."/>
            <person name="Manchado M."/>
        </authorList>
    </citation>
    <scope>NUCLEOTIDE SEQUENCE [LARGE SCALE GENOMIC DNA]</scope>
    <source>
        <strain evidence="11">Sse05_10M</strain>
    </source>
</reference>
<dbReference type="GO" id="GO:0001817">
    <property type="term" value="P:regulation of cytokine production"/>
    <property type="evidence" value="ECO:0007669"/>
    <property type="project" value="TreeGrafter"/>
</dbReference>
<gene>
    <name evidence="11" type="ORF">JOB18_004791</name>
</gene>
<evidence type="ECO:0000313" key="11">
    <source>
        <dbReference type="EMBL" id="KAG7515302.1"/>
    </source>
</evidence>
<keyword evidence="3" id="KW-0732">Signal</keyword>
<dbReference type="PANTHER" id="PTHR24100">
    <property type="entry name" value="BUTYROPHILIN"/>
    <property type="match status" value="1"/>
</dbReference>
<dbReference type="InterPro" id="IPR007110">
    <property type="entry name" value="Ig-like_dom"/>
</dbReference>
<dbReference type="InterPro" id="IPR013162">
    <property type="entry name" value="CD80_C2-set"/>
</dbReference>
<keyword evidence="8" id="KW-0393">Immunoglobulin domain</keyword>
<dbReference type="EMBL" id="JAGKHQ010000005">
    <property type="protein sequence ID" value="KAG7515302.1"/>
    <property type="molecule type" value="Genomic_DNA"/>
</dbReference>
<dbReference type="InterPro" id="IPR013106">
    <property type="entry name" value="Ig_V-set"/>
</dbReference>
<evidence type="ECO:0000256" key="4">
    <source>
        <dbReference type="ARBA" id="ARBA00022989"/>
    </source>
</evidence>
<comment type="subcellular location">
    <subcellularLocation>
        <location evidence="1">Membrane</location>
        <topology evidence="1">Single-pass membrane protein</topology>
    </subcellularLocation>
</comment>
<evidence type="ECO:0000256" key="5">
    <source>
        <dbReference type="ARBA" id="ARBA00023136"/>
    </source>
</evidence>
<dbReference type="Pfam" id="PF08205">
    <property type="entry name" value="C2-set_2"/>
    <property type="match status" value="1"/>
</dbReference>
<keyword evidence="6" id="KW-1015">Disulfide bond</keyword>
<evidence type="ECO:0000256" key="8">
    <source>
        <dbReference type="ARBA" id="ARBA00023319"/>
    </source>
</evidence>
<proteinExistence type="predicted"/>
<name>A0AAV6SE08_SOLSE</name>
<dbReference type="InterPro" id="IPR003599">
    <property type="entry name" value="Ig_sub"/>
</dbReference>
<evidence type="ECO:0000256" key="6">
    <source>
        <dbReference type="ARBA" id="ARBA00023157"/>
    </source>
</evidence>
<evidence type="ECO:0000256" key="9">
    <source>
        <dbReference type="SAM" id="Phobius"/>
    </source>
</evidence>
<dbReference type="FunFam" id="2.60.40.10:FF:000142">
    <property type="entry name" value="V-set domain-containing T-cell activation inhibitor 1"/>
    <property type="match status" value="1"/>
</dbReference>
<dbReference type="GO" id="GO:0009897">
    <property type="term" value="C:external side of plasma membrane"/>
    <property type="evidence" value="ECO:0007669"/>
    <property type="project" value="TreeGrafter"/>
</dbReference>
<evidence type="ECO:0000313" key="12">
    <source>
        <dbReference type="Proteomes" id="UP000693946"/>
    </source>
</evidence>
<dbReference type="CDD" id="cd16091">
    <property type="entry name" value="IgV_HHLA2"/>
    <property type="match status" value="1"/>
</dbReference>
<dbReference type="GO" id="GO:0050863">
    <property type="term" value="P:regulation of T cell activation"/>
    <property type="evidence" value="ECO:0007669"/>
    <property type="project" value="UniProtKB-ARBA"/>
</dbReference>
<comment type="caution">
    <text evidence="11">The sequence shown here is derived from an EMBL/GenBank/DDBJ whole genome shotgun (WGS) entry which is preliminary data.</text>
</comment>
<evidence type="ECO:0000259" key="10">
    <source>
        <dbReference type="PROSITE" id="PS50835"/>
    </source>
</evidence>
<keyword evidence="4 9" id="KW-1133">Transmembrane helix</keyword>
<dbReference type="Pfam" id="PF07686">
    <property type="entry name" value="V-set"/>
    <property type="match status" value="1"/>
</dbReference>
<evidence type="ECO:0000256" key="7">
    <source>
        <dbReference type="ARBA" id="ARBA00023180"/>
    </source>
</evidence>
<protein>
    <submittedName>
        <fullName evidence="11">HERV-H LTR-associating 2</fullName>
    </submittedName>
</protein>
<dbReference type="GO" id="GO:0005102">
    <property type="term" value="F:signaling receptor binding"/>
    <property type="evidence" value="ECO:0007669"/>
    <property type="project" value="TreeGrafter"/>
</dbReference>
<sequence>MLVYPLSVIVLDSNITCIIQEDCILPCSFRPTGTVVIHWYKQQIPVHSYYYNKDQFGLQNKHFSGRTCLFNSHIPNGNASLLLRRVKVQDKGRYKCYTSTRKGNQEIFINLEVKALIQSVNMEVTDDMVTCSSHNIYPIPQVTWATEPFTSQGALENPTIKTTDHKGLFTVESTLKILGNLSYHTYFCSFTSADKTQVWTASRKNQEDIIQEQGHPLSIPCVAPHSLHNFSLIWTFTSITDLAVILRYDSRTRHTLNQWEGQAELDQDLLLLGNGSLLLHKPDSVEHSGMYTCTISGLQSRHMVQTNVNITVPSISMGGWSLQRSWWSTAASVVFVLFTVVVALPQCVRQRAIESRTASHTCNGAPNTTASDIIIQHGAECNKLQLQDDMKEDLTVTLTAHEGKAED</sequence>
<feature type="transmembrane region" description="Helical" evidence="9">
    <location>
        <begin position="326"/>
        <end position="344"/>
    </location>
</feature>
<dbReference type="InterPro" id="IPR003598">
    <property type="entry name" value="Ig_sub2"/>
</dbReference>
<accession>A0AAV6SE08</accession>
<dbReference type="AlphaFoldDB" id="A0AAV6SE08"/>
<dbReference type="PANTHER" id="PTHR24100:SF149">
    <property type="entry name" value="BG-LIKE ANTIGEN 1-RELATED"/>
    <property type="match status" value="1"/>
</dbReference>
<evidence type="ECO:0000256" key="1">
    <source>
        <dbReference type="ARBA" id="ARBA00004167"/>
    </source>
</evidence>
<keyword evidence="7" id="KW-0325">Glycoprotein</keyword>
<dbReference type="SMART" id="SM00408">
    <property type="entry name" value="IGc2"/>
    <property type="match status" value="2"/>
</dbReference>
<dbReference type="PROSITE" id="PS50835">
    <property type="entry name" value="IG_LIKE"/>
    <property type="match status" value="2"/>
</dbReference>
<dbReference type="GO" id="GO:1903037">
    <property type="term" value="P:regulation of leukocyte cell-cell adhesion"/>
    <property type="evidence" value="ECO:0007669"/>
    <property type="project" value="UniProtKB-ARBA"/>
</dbReference>
<evidence type="ECO:0000256" key="3">
    <source>
        <dbReference type="ARBA" id="ARBA00022729"/>
    </source>
</evidence>
<organism evidence="11 12">
    <name type="scientific">Solea senegalensis</name>
    <name type="common">Senegalese sole</name>
    <dbReference type="NCBI Taxonomy" id="28829"/>
    <lineage>
        <taxon>Eukaryota</taxon>
        <taxon>Metazoa</taxon>
        <taxon>Chordata</taxon>
        <taxon>Craniata</taxon>
        <taxon>Vertebrata</taxon>
        <taxon>Euteleostomi</taxon>
        <taxon>Actinopterygii</taxon>
        <taxon>Neopterygii</taxon>
        <taxon>Teleostei</taxon>
        <taxon>Neoteleostei</taxon>
        <taxon>Acanthomorphata</taxon>
        <taxon>Carangaria</taxon>
        <taxon>Pleuronectiformes</taxon>
        <taxon>Pleuronectoidei</taxon>
        <taxon>Soleidae</taxon>
        <taxon>Solea</taxon>
    </lineage>
</organism>
<keyword evidence="2 9" id="KW-0812">Transmembrane</keyword>
<keyword evidence="5 9" id="KW-0472">Membrane</keyword>